<dbReference type="EMBL" id="LNTU01000007">
    <property type="protein sequence ID" value="KXF77910.1"/>
    <property type="molecule type" value="Genomic_DNA"/>
</dbReference>
<evidence type="ECO:0008006" key="3">
    <source>
        <dbReference type="Google" id="ProtNLM"/>
    </source>
</evidence>
<organism evidence="1 2">
    <name type="scientific">Paramesorhizobium deserti</name>
    <dbReference type="NCBI Taxonomy" id="1494590"/>
    <lineage>
        <taxon>Bacteria</taxon>
        <taxon>Pseudomonadati</taxon>
        <taxon>Pseudomonadota</taxon>
        <taxon>Alphaproteobacteria</taxon>
        <taxon>Hyphomicrobiales</taxon>
        <taxon>Phyllobacteriaceae</taxon>
        <taxon>Paramesorhizobium</taxon>
    </lineage>
</organism>
<evidence type="ECO:0000313" key="1">
    <source>
        <dbReference type="EMBL" id="KXF77910.1"/>
    </source>
</evidence>
<dbReference type="RefSeq" id="WP_068881311.1">
    <property type="nucleotide sequence ID" value="NZ_LNTU01000007.1"/>
</dbReference>
<dbReference type="AlphaFoldDB" id="A0A135HXH9"/>
<evidence type="ECO:0000313" key="2">
    <source>
        <dbReference type="Proteomes" id="UP000070107"/>
    </source>
</evidence>
<dbReference type="OrthoDB" id="8347948at2"/>
<gene>
    <name evidence="1" type="ORF">ATN84_25010</name>
</gene>
<dbReference type="STRING" id="1494590.ATN84_25010"/>
<name>A0A135HXH9_9HYPH</name>
<proteinExistence type="predicted"/>
<keyword evidence="2" id="KW-1185">Reference proteome</keyword>
<dbReference type="Proteomes" id="UP000070107">
    <property type="component" value="Unassembled WGS sequence"/>
</dbReference>
<reference evidence="1 2" key="1">
    <citation type="submission" date="2015-11" db="EMBL/GenBank/DDBJ databases">
        <title>Draft genome sequence of Paramesorhizobium deserti A-3-E, a strain highly resistant to diverse beta-lactam antibiotics.</title>
        <authorList>
            <person name="Lv R."/>
            <person name="Yang X."/>
            <person name="Fang N."/>
            <person name="Guo J."/>
            <person name="Luo X."/>
            <person name="Peng F."/>
            <person name="Yang R."/>
            <person name="Cui Y."/>
            <person name="Fang C."/>
            <person name="Song Y."/>
        </authorList>
    </citation>
    <scope>NUCLEOTIDE SEQUENCE [LARGE SCALE GENOMIC DNA]</scope>
    <source>
        <strain evidence="1 2">A-3-E</strain>
    </source>
</reference>
<comment type="caution">
    <text evidence="1">The sequence shown here is derived from an EMBL/GenBank/DDBJ whole genome shotgun (WGS) entry which is preliminary data.</text>
</comment>
<protein>
    <recommendedName>
        <fullName evidence="3">HEPN AbiU2-like domain-containing protein</fullName>
    </recommendedName>
</protein>
<sequence>MLKFLASVLDQMDLALEHIQKGGVHDARFGLMLTDNAIELAMHELAKNKHSELKASWIQRGRYQHTKELDEAMGRVFEAKLKFAKLEGLLTEEQARTVAIMHNFRNELYHVGLQHEAILPALSRFYFSTACIVLGAYRIRYFSYWHGLELPECVFR</sequence>
<accession>A0A135HXH9</accession>